<evidence type="ECO:0000256" key="1">
    <source>
        <dbReference type="SAM" id="Phobius"/>
    </source>
</evidence>
<sequence length="537" mass="58061">MTNLAEILELADRQFDATATPEEIARLEQLLASDPAAQSRYLRYALLQGQLSLTPPALRSLERSPLELSEQLTEIAPSQKTKRPIRVGALLAIVASLMLVLGIGVYQYVTQSGEDVALDRKLAADIARSSYDNRRPPLGMVGKLGPDELGPMTLSVEQGEAEFASTGGASVRVTGPAMLGVNSPQGGVLYNGAVHAKPDSPESRFSVTAANLRVVDSGTEYQVAMLDDRHVRVEVLNGQVDVQARVRLPLYYWHFDDPRESSDFEMPAISTSLTYGKNAKRVAGIIGSGAVLFDNTPGSYVQIDEGTGGEVGEGGMACSSGISLEATFVSEWSGKPFDYDEIFRKEDGVYRILLSFQNDGDVGDYDTPEVAPGPCLSFGLHIEKQGYSELDMPLDGKDGRPTVAELTDGRPHHVVATYDSFTGRKSIYIDGELRFEHQFPVGGLILCGGEAPAVIGNMWRMQEPFAGVIDEVALYDFPLTSAEISQHAANAAQGVRYFGEESGPLAPERWRSVTLVTAGTQRVFDKLTGQPVDVLIP</sequence>
<dbReference type="SUPFAM" id="SSF49899">
    <property type="entry name" value="Concanavalin A-like lectins/glucanases"/>
    <property type="match status" value="1"/>
</dbReference>
<dbReference type="InterPro" id="IPR012373">
    <property type="entry name" value="Ferrdict_sens_TM"/>
</dbReference>
<dbReference type="Gene3D" id="2.60.120.1440">
    <property type="match status" value="1"/>
</dbReference>
<dbReference type="Proteomes" id="UP000239388">
    <property type="component" value="Unassembled WGS sequence"/>
</dbReference>
<keyword evidence="1" id="KW-0472">Membrane</keyword>
<organism evidence="2 3">
    <name type="scientific">Blastopirellula marina</name>
    <dbReference type="NCBI Taxonomy" id="124"/>
    <lineage>
        <taxon>Bacteria</taxon>
        <taxon>Pseudomonadati</taxon>
        <taxon>Planctomycetota</taxon>
        <taxon>Planctomycetia</taxon>
        <taxon>Pirellulales</taxon>
        <taxon>Pirellulaceae</taxon>
        <taxon>Blastopirellula</taxon>
    </lineage>
</organism>
<evidence type="ECO:0000313" key="2">
    <source>
        <dbReference type="EMBL" id="PQO26592.1"/>
    </source>
</evidence>
<accession>A0A2S8F347</accession>
<dbReference type="Gene3D" id="2.60.120.200">
    <property type="match status" value="1"/>
</dbReference>
<evidence type="ECO:0008006" key="4">
    <source>
        <dbReference type="Google" id="ProtNLM"/>
    </source>
</evidence>
<keyword evidence="1" id="KW-0812">Transmembrane</keyword>
<proteinExistence type="predicted"/>
<name>A0A2S8F347_9BACT</name>
<reference evidence="2 3" key="1">
    <citation type="submission" date="2018-02" db="EMBL/GenBank/DDBJ databases">
        <title>Comparative genomes isolates from brazilian mangrove.</title>
        <authorList>
            <person name="Araujo J.E."/>
            <person name="Taketani R.G."/>
            <person name="Silva M.C.P."/>
            <person name="Loureco M.V."/>
            <person name="Andreote F.D."/>
        </authorList>
    </citation>
    <scope>NUCLEOTIDE SEQUENCE [LARGE SCALE GENOMIC DNA]</scope>
    <source>
        <strain evidence="2 3">NAP PRIS-MGV</strain>
    </source>
</reference>
<dbReference type="PANTHER" id="PTHR30273:SF2">
    <property type="entry name" value="PROTEIN FECR"/>
    <property type="match status" value="1"/>
</dbReference>
<comment type="caution">
    <text evidence="2">The sequence shown here is derived from an EMBL/GenBank/DDBJ whole genome shotgun (WGS) entry which is preliminary data.</text>
</comment>
<protein>
    <recommendedName>
        <fullName evidence="4">LamG-like jellyroll fold domain-containing protein</fullName>
    </recommendedName>
</protein>
<dbReference type="EMBL" id="PUIB01000030">
    <property type="protein sequence ID" value="PQO26592.1"/>
    <property type="molecule type" value="Genomic_DNA"/>
</dbReference>
<dbReference type="PANTHER" id="PTHR30273">
    <property type="entry name" value="PERIPLASMIC SIGNAL SENSOR AND SIGMA FACTOR ACTIVATOR FECR-RELATED"/>
    <property type="match status" value="1"/>
</dbReference>
<dbReference type="OrthoDB" id="261210at2"/>
<evidence type="ECO:0000313" key="3">
    <source>
        <dbReference type="Proteomes" id="UP000239388"/>
    </source>
</evidence>
<dbReference type="RefSeq" id="WP_105360072.1">
    <property type="nucleotide sequence ID" value="NZ_PUIB01000030.1"/>
</dbReference>
<dbReference type="Pfam" id="PF13385">
    <property type="entry name" value="Laminin_G_3"/>
    <property type="match status" value="1"/>
</dbReference>
<feature type="transmembrane region" description="Helical" evidence="1">
    <location>
        <begin position="87"/>
        <end position="109"/>
    </location>
</feature>
<dbReference type="InterPro" id="IPR013320">
    <property type="entry name" value="ConA-like_dom_sf"/>
</dbReference>
<gene>
    <name evidence="2" type="ORF">C5Y98_29875</name>
</gene>
<dbReference type="AlphaFoldDB" id="A0A2S8F347"/>
<keyword evidence="1" id="KW-1133">Transmembrane helix</keyword>
<dbReference type="GO" id="GO:0016989">
    <property type="term" value="F:sigma factor antagonist activity"/>
    <property type="evidence" value="ECO:0007669"/>
    <property type="project" value="TreeGrafter"/>
</dbReference>